<feature type="domain" description="C2H2-type" evidence="10">
    <location>
        <begin position="633"/>
        <end position="661"/>
    </location>
</feature>
<dbReference type="InterPro" id="IPR036236">
    <property type="entry name" value="Znf_C2H2_sf"/>
</dbReference>
<feature type="binding site" evidence="8">
    <location>
        <position position="132"/>
    </location>
    <ligand>
        <name>Zn(2+)</name>
        <dbReference type="ChEBI" id="CHEBI:29105"/>
    </ligand>
</feature>
<evidence type="ECO:0000256" key="4">
    <source>
        <dbReference type="ARBA" id="ARBA00022771"/>
    </source>
</evidence>
<evidence type="ECO:0000313" key="12">
    <source>
        <dbReference type="EMBL" id="JAV32272.1"/>
    </source>
</evidence>
<accession>A0A1Q3FXR5</accession>
<feature type="domain" description="C2H2-type" evidence="10">
    <location>
        <begin position="447"/>
        <end position="469"/>
    </location>
</feature>
<dbReference type="GO" id="GO:0005634">
    <property type="term" value="C:nucleus"/>
    <property type="evidence" value="ECO:0007669"/>
    <property type="project" value="UniProtKB-SubCell"/>
</dbReference>
<feature type="compositionally biased region" description="Acidic residues" evidence="9">
    <location>
        <begin position="211"/>
        <end position="224"/>
    </location>
</feature>
<dbReference type="Gene3D" id="3.30.160.60">
    <property type="entry name" value="Classic Zinc Finger"/>
    <property type="match status" value="4"/>
</dbReference>
<evidence type="ECO:0000256" key="8">
    <source>
        <dbReference type="PROSITE-ProRule" id="PRU01263"/>
    </source>
</evidence>
<protein>
    <submittedName>
        <fullName evidence="12">Putative deformed wings</fullName>
    </submittedName>
</protein>
<dbReference type="AlphaFoldDB" id="A0A1Q3FXR5"/>
<keyword evidence="3" id="KW-0677">Repeat</keyword>
<evidence type="ECO:0000256" key="6">
    <source>
        <dbReference type="ARBA" id="ARBA00023242"/>
    </source>
</evidence>
<dbReference type="SUPFAM" id="SSF57667">
    <property type="entry name" value="beta-beta-alpha zinc fingers"/>
    <property type="match status" value="3"/>
</dbReference>
<dbReference type="Gene3D" id="3.40.1800.20">
    <property type="match status" value="1"/>
</dbReference>
<dbReference type="SMART" id="SM00355">
    <property type="entry name" value="ZnF_C2H2"/>
    <property type="match status" value="6"/>
</dbReference>
<feature type="region of interest" description="Disordered" evidence="9">
    <location>
        <begin position="171"/>
        <end position="198"/>
    </location>
</feature>
<feature type="binding site" evidence="8">
    <location>
        <position position="82"/>
    </location>
    <ligand>
        <name>Zn(2+)</name>
        <dbReference type="ChEBI" id="CHEBI:29105"/>
    </ligand>
</feature>
<organism evidence="12">
    <name type="scientific">Culex tarsalis</name>
    <name type="common">Encephalitis mosquito</name>
    <dbReference type="NCBI Taxonomy" id="7177"/>
    <lineage>
        <taxon>Eukaryota</taxon>
        <taxon>Metazoa</taxon>
        <taxon>Ecdysozoa</taxon>
        <taxon>Arthropoda</taxon>
        <taxon>Hexapoda</taxon>
        <taxon>Insecta</taxon>
        <taxon>Pterygota</taxon>
        <taxon>Neoptera</taxon>
        <taxon>Endopterygota</taxon>
        <taxon>Diptera</taxon>
        <taxon>Nematocera</taxon>
        <taxon>Culicoidea</taxon>
        <taxon>Culicidae</taxon>
        <taxon>Culicinae</taxon>
        <taxon>Culicini</taxon>
        <taxon>Culex</taxon>
        <taxon>Culex</taxon>
    </lineage>
</organism>
<dbReference type="SUPFAM" id="SSF57716">
    <property type="entry name" value="Glucocorticoid receptor-like (DNA-binding domain)"/>
    <property type="match status" value="1"/>
</dbReference>
<proteinExistence type="predicted"/>
<evidence type="ECO:0000259" key="11">
    <source>
        <dbReference type="PROSITE" id="PS51915"/>
    </source>
</evidence>
<sequence length="691" mass="77423">MEVETSIIKDETVRGVRGISIAAEQHHNRRGGGGGGGGHHHHKATTVTPPAPASNATTTITPPQGTTVTVRVGLNMNMCRLCLAEGTASTRLQPVYYTKDTPDEALLQRILELTTIQVQYATDFPSSVCIGCRSKLEDYYHFRRQCIENDEILKIKYYEIKAAEDYHREQQQLHQQSLAQEQQVEQQDSGKGEEYIDDGDDITLAIDESAEVEEYQEETEEDEGQQQQQQQQVVEQQTIQYADGTVTEYVEASPGDDVRTVSNSSQQQQIHIAGYSEAEGGTTTIQAAEGHEIYYTDGTDTYAIHTTTDGYVNAANYVPQGYDNQTEIECTTIEHLPEEEVYMDEGGSVGTIITPRGVHDRPYVCKHCKTSFKYEYNYERHMKNHAKVLYRCGKCSKTFTKQRKCQQHFLKAHSSQRYECDICFRTYSLPTRLENHVIEMHSENGVYKCDRCSETFTSYLDFKSHRNTHHVNGSNTPTTPTTVIAQVSERPQQDPPSPQPTPSRTATSVSTRSSVSDSCDFEVMIDETKIQKPEPPSSAEKRHSEQDLACLEEDQTSRKQVKTTLNSTPSSVVPVVVSTTATATTLASPPSVVVKNTAPATVITNGVDKISLHRQLLQQIEESEATSTGPKIYKCDSCVKTFVHLNNLKAHIYAEHDNDKPFKCKLCPISFKTKEILVMHMVLHSQHNTST</sequence>
<evidence type="ECO:0000256" key="2">
    <source>
        <dbReference type="ARBA" id="ARBA00022723"/>
    </source>
</evidence>
<feature type="binding site" evidence="8">
    <location>
        <position position="79"/>
    </location>
    <ligand>
        <name>Zn(2+)</name>
        <dbReference type="ChEBI" id="CHEBI:29105"/>
    </ligand>
</feature>
<feature type="domain" description="ZAD" evidence="11">
    <location>
        <begin position="77"/>
        <end position="156"/>
    </location>
</feature>
<dbReference type="PANTHER" id="PTHR16515:SF66">
    <property type="entry name" value="C2H2-TYPE DOMAIN-CONTAINING PROTEIN"/>
    <property type="match status" value="1"/>
</dbReference>
<feature type="region of interest" description="Disordered" evidence="9">
    <location>
        <begin position="22"/>
        <end position="64"/>
    </location>
</feature>
<feature type="domain" description="C2H2-type" evidence="10">
    <location>
        <begin position="418"/>
        <end position="446"/>
    </location>
</feature>
<evidence type="ECO:0000256" key="3">
    <source>
        <dbReference type="ARBA" id="ARBA00022737"/>
    </source>
</evidence>
<keyword evidence="6" id="KW-0539">Nucleus</keyword>
<evidence type="ECO:0000256" key="1">
    <source>
        <dbReference type="ARBA" id="ARBA00004123"/>
    </source>
</evidence>
<feature type="compositionally biased region" description="Low complexity" evidence="9">
    <location>
        <begin position="225"/>
        <end position="235"/>
    </location>
</feature>
<feature type="binding site" evidence="8">
    <location>
        <position position="129"/>
    </location>
    <ligand>
        <name>Zn(2+)</name>
        <dbReference type="ChEBI" id="CHEBI:29105"/>
    </ligand>
</feature>
<comment type="subcellular location">
    <subcellularLocation>
        <location evidence="1">Nucleus</location>
    </subcellularLocation>
</comment>
<dbReference type="PROSITE" id="PS50157">
    <property type="entry name" value="ZINC_FINGER_C2H2_2"/>
    <property type="match status" value="6"/>
</dbReference>
<feature type="region of interest" description="Disordered" evidence="9">
    <location>
        <begin position="211"/>
        <end position="235"/>
    </location>
</feature>
<dbReference type="GO" id="GO:0008270">
    <property type="term" value="F:zinc ion binding"/>
    <property type="evidence" value="ECO:0007669"/>
    <property type="project" value="UniProtKB-UniRule"/>
</dbReference>
<dbReference type="PANTHER" id="PTHR16515">
    <property type="entry name" value="PR DOMAIN ZINC FINGER PROTEIN"/>
    <property type="match status" value="1"/>
</dbReference>
<evidence type="ECO:0000256" key="9">
    <source>
        <dbReference type="SAM" id="MobiDB-lite"/>
    </source>
</evidence>
<evidence type="ECO:0000256" key="7">
    <source>
        <dbReference type="PROSITE-ProRule" id="PRU00042"/>
    </source>
</evidence>
<feature type="region of interest" description="Disordered" evidence="9">
    <location>
        <begin position="488"/>
        <end position="516"/>
    </location>
</feature>
<reference evidence="12" key="1">
    <citation type="submission" date="2017-01" db="EMBL/GenBank/DDBJ databases">
        <title>A deep insight into the sialotranscriptome of adult male and female Cluex tarsalis mosquitoes.</title>
        <authorList>
            <person name="Ribeiro J.M."/>
            <person name="Moreira F."/>
            <person name="Bernard K.A."/>
            <person name="Calvo E."/>
        </authorList>
    </citation>
    <scope>NUCLEOTIDE SEQUENCE</scope>
    <source>
        <strain evidence="12">Kern County</strain>
        <tissue evidence="12">Salivary glands</tissue>
    </source>
</reference>
<keyword evidence="2 8" id="KW-0479">Metal-binding</keyword>
<feature type="compositionally biased region" description="Low complexity" evidence="9">
    <location>
        <begin position="502"/>
        <end position="516"/>
    </location>
</feature>
<dbReference type="InterPro" id="IPR050331">
    <property type="entry name" value="Zinc_finger"/>
</dbReference>
<keyword evidence="5 8" id="KW-0862">Zinc</keyword>
<dbReference type="InterPro" id="IPR013087">
    <property type="entry name" value="Znf_C2H2_type"/>
</dbReference>
<name>A0A1Q3FXR5_CULTA</name>
<evidence type="ECO:0000256" key="5">
    <source>
        <dbReference type="ARBA" id="ARBA00022833"/>
    </source>
</evidence>
<keyword evidence="4 7" id="KW-0863">Zinc-finger</keyword>
<dbReference type="SMART" id="SM00868">
    <property type="entry name" value="zf-AD"/>
    <property type="match status" value="1"/>
</dbReference>
<dbReference type="PROSITE" id="PS00028">
    <property type="entry name" value="ZINC_FINGER_C2H2_1"/>
    <property type="match status" value="5"/>
</dbReference>
<dbReference type="Pfam" id="PF07776">
    <property type="entry name" value="zf-AD"/>
    <property type="match status" value="1"/>
</dbReference>
<dbReference type="Pfam" id="PF00096">
    <property type="entry name" value="zf-C2H2"/>
    <property type="match status" value="2"/>
</dbReference>
<dbReference type="EMBL" id="GFDL01002773">
    <property type="protein sequence ID" value="JAV32272.1"/>
    <property type="molecule type" value="Transcribed_RNA"/>
</dbReference>
<dbReference type="PROSITE" id="PS51915">
    <property type="entry name" value="ZAD"/>
    <property type="match status" value="1"/>
</dbReference>
<feature type="domain" description="C2H2-type" evidence="10">
    <location>
        <begin position="363"/>
        <end position="386"/>
    </location>
</feature>
<evidence type="ECO:0000259" key="10">
    <source>
        <dbReference type="PROSITE" id="PS50157"/>
    </source>
</evidence>
<feature type="domain" description="C2H2-type" evidence="10">
    <location>
        <begin position="390"/>
        <end position="418"/>
    </location>
</feature>
<feature type="domain" description="C2H2-type" evidence="10">
    <location>
        <begin position="662"/>
        <end position="689"/>
    </location>
</feature>
<feature type="compositionally biased region" description="Low complexity" evidence="9">
    <location>
        <begin position="45"/>
        <end position="64"/>
    </location>
</feature>
<feature type="region of interest" description="Disordered" evidence="9">
    <location>
        <begin position="527"/>
        <end position="546"/>
    </location>
</feature>
<dbReference type="GO" id="GO:0010468">
    <property type="term" value="P:regulation of gene expression"/>
    <property type="evidence" value="ECO:0007669"/>
    <property type="project" value="TreeGrafter"/>
</dbReference>
<feature type="compositionally biased region" description="Low complexity" evidence="9">
    <location>
        <begin position="172"/>
        <end position="187"/>
    </location>
</feature>
<dbReference type="InterPro" id="IPR012934">
    <property type="entry name" value="Znf_AD"/>
</dbReference>